<evidence type="ECO:0000256" key="5">
    <source>
        <dbReference type="ARBA" id="ARBA00022605"/>
    </source>
</evidence>
<protein>
    <recommendedName>
        <fullName evidence="4">phosphoserine phosphatase</fullName>
        <ecNumber evidence="4">3.1.3.3</ecNumber>
    </recommendedName>
    <alternativeName>
        <fullName evidence="10">O-phosphoserine phosphohydrolase</fullName>
    </alternativeName>
</protein>
<evidence type="ECO:0000256" key="11">
    <source>
        <dbReference type="ARBA" id="ARBA00048138"/>
    </source>
</evidence>
<accession>A0A1C0ARP7</accession>
<dbReference type="Proteomes" id="UP000093501">
    <property type="component" value="Unassembled WGS sequence"/>
</dbReference>
<evidence type="ECO:0000256" key="3">
    <source>
        <dbReference type="ARBA" id="ARBA00009184"/>
    </source>
</evidence>
<evidence type="ECO:0000313" key="15">
    <source>
        <dbReference type="Proteomes" id="UP000093501"/>
    </source>
</evidence>
<gene>
    <name evidence="14" type="ORF">BCR15_12320</name>
</gene>
<comment type="pathway">
    <text evidence="2">Amino-acid biosynthesis; L-serine biosynthesis; L-serine from 3-phospho-D-glycerate: step 3/3.</text>
</comment>
<dbReference type="GO" id="GO:0000287">
    <property type="term" value="F:magnesium ion binding"/>
    <property type="evidence" value="ECO:0007669"/>
    <property type="project" value="TreeGrafter"/>
</dbReference>
<evidence type="ECO:0000256" key="7">
    <source>
        <dbReference type="ARBA" id="ARBA00022801"/>
    </source>
</evidence>
<dbReference type="NCBIfam" id="TIGR00338">
    <property type="entry name" value="serB"/>
    <property type="match status" value="1"/>
</dbReference>
<dbReference type="SFLD" id="SFLDF00029">
    <property type="entry name" value="phosphoserine_phosphatase"/>
    <property type="match status" value="1"/>
</dbReference>
<evidence type="ECO:0000256" key="6">
    <source>
        <dbReference type="ARBA" id="ARBA00022723"/>
    </source>
</evidence>
<proteinExistence type="inferred from homology"/>
<dbReference type="PANTHER" id="PTHR43344:SF2">
    <property type="entry name" value="PHOSPHOSERINE PHOSPHATASE"/>
    <property type="match status" value="1"/>
</dbReference>
<comment type="catalytic activity">
    <reaction evidence="11">
        <text>O-phospho-L-serine + H2O = L-serine + phosphate</text>
        <dbReference type="Rhea" id="RHEA:21208"/>
        <dbReference type="ChEBI" id="CHEBI:15377"/>
        <dbReference type="ChEBI" id="CHEBI:33384"/>
        <dbReference type="ChEBI" id="CHEBI:43474"/>
        <dbReference type="ChEBI" id="CHEBI:57524"/>
        <dbReference type="EC" id="3.1.3.3"/>
    </reaction>
</comment>
<dbReference type="NCBIfam" id="TIGR01488">
    <property type="entry name" value="HAD-SF-IB"/>
    <property type="match status" value="1"/>
</dbReference>
<dbReference type="Pfam" id="PF12710">
    <property type="entry name" value="HAD"/>
    <property type="match status" value="1"/>
</dbReference>
<dbReference type="RefSeq" id="WP_068749754.1">
    <property type="nucleotide sequence ID" value="NZ_MBQD01000003.1"/>
</dbReference>
<comment type="caution">
    <text evidence="14">The sequence shown here is derived from an EMBL/GenBank/DDBJ whole genome shotgun (WGS) entry which is preliminary data.</text>
</comment>
<feature type="active site" description="Proton donor" evidence="13">
    <location>
        <position position="83"/>
    </location>
</feature>
<comment type="similarity">
    <text evidence="3">Belongs to the HAD-like hydrolase superfamily. SerB family.</text>
</comment>
<dbReference type="GO" id="GO:0036424">
    <property type="term" value="F:L-phosphoserine phosphatase activity"/>
    <property type="evidence" value="ECO:0007669"/>
    <property type="project" value="InterPro"/>
</dbReference>
<organism evidence="14 15">
    <name type="scientific">Tessaracoccus lapidicaptus</name>
    <dbReference type="NCBI Taxonomy" id="1427523"/>
    <lineage>
        <taxon>Bacteria</taxon>
        <taxon>Bacillati</taxon>
        <taxon>Actinomycetota</taxon>
        <taxon>Actinomycetes</taxon>
        <taxon>Propionibacteriales</taxon>
        <taxon>Propionibacteriaceae</taxon>
        <taxon>Tessaracoccus</taxon>
    </lineage>
</organism>
<dbReference type="InterPro" id="IPR004469">
    <property type="entry name" value="PSP"/>
</dbReference>
<dbReference type="AlphaFoldDB" id="A0A1C0ARP7"/>
<dbReference type="SFLD" id="SFLDG01137">
    <property type="entry name" value="C1.6.1:_Phosphoserine_Phosphat"/>
    <property type="match status" value="1"/>
</dbReference>
<evidence type="ECO:0000256" key="9">
    <source>
        <dbReference type="ARBA" id="ARBA00023299"/>
    </source>
</evidence>
<dbReference type="InterPro" id="IPR036412">
    <property type="entry name" value="HAD-like_sf"/>
</dbReference>
<dbReference type="EC" id="3.1.3.3" evidence="4"/>
<dbReference type="SFLD" id="SFLDS00003">
    <property type="entry name" value="Haloacid_Dehalogenase"/>
    <property type="match status" value="1"/>
</dbReference>
<evidence type="ECO:0000256" key="8">
    <source>
        <dbReference type="ARBA" id="ARBA00022842"/>
    </source>
</evidence>
<dbReference type="SUPFAM" id="SSF56784">
    <property type="entry name" value="HAD-like"/>
    <property type="match status" value="1"/>
</dbReference>
<comment type="catalytic activity">
    <reaction evidence="12">
        <text>O-phospho-D-serine + H2O = D-serine + phosphate</text>
        <dbReference type="Rhea" id="RHEA:24873"/>
        <dbReference type="ChEBI" id="CHEBI:15377"/>
        <dbReference type="ChEBI" id="CHEBI:35247"/>
        <dbReference type="ChEBI" id="CHEBI:43474"/>
        <dbReference type="ChEBI" id="CHEBI:58680"/>
        <dbReference type="EC" id="3.1.3.3"/>
    </reaction>
</comment>
<name>A0A1C0ARP7_9ACTN</name>
<dbReference type="UniPathway" id="UPA00135">
    <property type="reaction ID" value="UER00198"/>
</dbReference>
<dbReference type="GO" id="GO:0005737">
    <property type="term" value="C:cytoplasm"/>
    <property type="evidence" value="ECO:0007669"/>
    <property type="project" value="TreeGrafter"/>
</dbReference>
<sequence length="294" mass="30457">MEIRVTLAAQGPIPESLVALIPSTGHVISDETLYGQRISMFTEHDDPRALRAALRAVAGDVAVGVVTGPLAKVPARLLLMDVDSTLTTTEAIDLLAHHAGVGPRVAEITERAMRGELDFAQSLTERVATLEGLPTAIFTEVGQAMTLSNGAAELIAAAHASGAKVGVTSGGFTQLVAPLAERLGLDFFNANQLETHHVGGEERLTGRVSGPIVDRDQKARDLLRFAHAEGIDPALTVAVGDGANDLGMFAAAGLSVAYCAKPVTAAAADVAIGFPRLDAVAAFAFNTVRAPLEA</sequence>
<evidence type="ECO:0000256" key="12">
    <source>
        <dbReference type="ARBA" id="ARBA00048523"/>
    </source>
</evidence>
<evidence type="ECO:0000256" key="4">
    <source>
        <dbReference type="ARBA" id="ARBA00012640"/>
    </source>
</evidence>
<keyword evidence="9" id="KW-0718">Serine biosynthesis</keyword>
<reference evidence="15" key="1">
    <citation type="submission" date="2016-07" db="EMBL/GenBank/DDBJ databases">
        <authorList>
            <person name="Florea S."/>
            <person name="Webb J.S."/>
            <person name="Jaromczyk J."/>
            <person name="Schardl C.L."/>
        </authorList>
    </citation>
    <scope>NUCLEOTIDE SEQUENCE [LARGE SCALE GENOMIC DNA]</scope>
    <source>
        <strain evidence="15">IPBSL-7</strain>
    </source>
</reference>
<keyword evidence="8" id="KW-0460">Magnesium</keyword>
<dbReference type="Gene3D" id="3.40.50.1000">
    <property type="entry name" value="HAD superfamily/HAD-like"/>
    <property type="match status" value="1"/>
</dbReference>
<dbReference type="PANTHER" id="PTHR43344">
    <property type="entry name" value="PHOSPHOSERINE PHOSPHATASE"/>
    <property type="match status" value="1"/>
</dbReference>
<evidence type="ECO:0000256" key="2">
    <source>
        <dbReference type="ARBA" id="ARBA00005135"/>
    </source>
</evidence>
<evidence type="ECO:0000256" key="10">
    <source>
        <dbReference type="ARBA" id="ARBA00031693"/>
    </source>
</evidence>
<dbReference type="SFLD" id="SFLDG01136">
    <property type="entry name" value="C1.6:_Phosphoserine_Phosphatas"/>
    <property type="match status" value="1"/>
</dbReference>
<dbReference type="EMBL" id="MBQD01000003">
    <property type="protein sequence ID" value="OCL37037.1"/>
    <property type="molecule type" value="Genomic_DNA"/>
</dbReference>
<keyword evidence="6" id="KW-0479">Metal-binding</keyword>
<keyword evidence="15" id="KW-1185">Reference proteome</keyword>
<dbReference type="InterPro" id="IPR023214">
    <property type="entry name" value="HAD_sf"/>
</dbReference>
<dbReference type="GO" id="GO:0006564">
    <property type="term" value="P:L-serine biosynthetic process"/>
    <property type="evidence" value="ECO:0007669"/>
    <property type="project" value="UniProtKB-KW"/>
</dbReference>
<evidence type="ECO:0000313" key="14">
    <source>
        <dbReference type="EMBL" id="OCL37037.1"/>
    </source>
</evidence>
<keyword evidence="7" id="KW-0378">Hydrolase</keyword>
<feature type="active site" description="Nucleophile" evidence="13">
    <location>
        <position position="81"/>
    </location>
</feature>
<comment type="cofactor">
    <cofactor evidence="1">
        <name>Mg(2+)</name>
        <dbReference type="ChEBI" id="CHEBI:18420"/>
    </cofactor>
</comment>
<keyword evidence="5" id="KW-0028">Amino-acid biosynthesis</keyword>
<dbReference type="InterPro" id="IPR050582">
    <property type="entry name" value="HAD-like_SerB"/>
</dbReference>
<evidence type="ECO:0000256" key="1">
    <source>
        <dbReference type="ARBA" id="ARBA00001946"/>
    </source>
</evidence>
<evidence type="ECO:0000256" key="13">
    <source>
        <dbReference type="PIRSR" id="PIRSR604469-1"/>
    </source>
</evidence>